<gene>
    <name evidence="3" type="ORF">CO001_00675</name>
</gene>
<feature type="transmembrane region" description="Helical" evidence="2">
    <location>
        <begin position="21"/>
        <end position="38"/>
    </location>
</feature>
<dbReference type="AlphaFoldDB" id="A0A2M7IJC9"/>
<keyword evidence="1" id="KW-0175">Coiled coil</keyword>
<accession>A0A2M7IJC9</accession>
<feature type="coiled-coil region" evidence="1">
    <location>
        <begin position="237"/>
        <end position="299"/>
    </location>
</feature>
<proteinExistence type="predicted"/>
<sequence>MDIFEKQQRLEAIQKIVKVRWFNAAVIISLGLILKIQFSGWAPGFEYVKIGLLAVVAFGYNFIYWFFIRRPVEKISDRTLNIIALCQVVVDQFMYALVFYFTGTVESIAFLLFYITILVASSLYKTRGIILSGILAVILHNGTLIIEYYRLIPHITAYPGTVWFGNSEMTRGKVIGFTFYMAVAVAFSVVLSNLIRNREARLRQERDKVKEQSNVLMLQTQELSQTKDYLHEALTKSDAARVEIEKTKTDLEKANLELQAKLRELEKYGQVTTGRELRMIELKDKIKTMEARMKELELQINKKQ</sequence>
<keyword evidence="2" id="KW-0472">Membrane</keyword>
<keyword evidence="2" id="KW-0812">Transmembrane</keyword>
<comment type="caution">
    <text evidence="3">The sequence shown here is derived from an EMBL/GenBank/DDBJ whole genome shotgun (WGS) entry which is preliminary data.</text>
</comment>
<name>A0A2M7IJC9_9BACT</name>
<dbReference type="EMBL" id="PFGY01000019">
    <property type="protein sequence ID" value="PIW76569.1"/>
    <property type="molecule type" value="Genomic_DNA"/>
</dbReference>
<evidence type="ECO:0000256" key="1">
    <source>
        <dbReference type="SAM" id="Coils"/>
    </source>
</evidence>
<feature type="transmembrane region" description="Helical" evidence="2">
    <location>
        <begin position="80"/>
        <end position="101"/>
    </location>
</feature>
<dbReference type="Proteomes" id="UP000229561">
    <property type="component" value="Unassembled WGS sequence"/>
</dbReference>
<evidence type="ECO:0000313" key="3">
    <source>
        <dbReference type="EMBL" id="PIW76569.1"/>
    </source>
</evidence>
<feature type="transmembrane region" description="Helical" evidence="2">
    <location>
        <begin position="50"/>
        <end position="68"/>
    </location>
</feature>
<feature type="transmembrane region" description="Helical" evidence="2">
    <location>
        <begin position="107"/>
        <end position="124"/>
    </location>
</feature>
<evidence type="ECO:0000256" key="2">
    <source>
        <dbReference type="SAM" id="Phobius"/>
    </source>
</evidence>
<keyword evidence="2" id="KW-1133">Transmembrane helix</keyword>
<evidence type="ECO:0000313" key="4">
    <source>
        <dbReference type="Proteomes" id="UP000229561"/>
    </source>
</evidence>
<reference evidence="4" key="1">
    <citation type="submission" date="2017-09" db="EMBL/GenBank/DDBJ databases">
        <title>Depth-based differentiation of microbial function through sediment-hosted aquifers and enrichment of novel symbionts in the deep terrestrial subsurface.</title>
        <authorList>
            <person name="Probst A.J."/>
            <person name="Ladd B."/>
            <person name="Jarett J.K."/>
            <person name="Geller-Mcgrath D.E."/>
            <person name="Sieber C.M.K."/>
            <person name="Emerson J.B."/>
            <person name="Anantharaman K."/>
            <person name="Thomas B.C."/>
            <person name="Malmstrom R."/>
            <person name="Stieglmeier M."/>
            <person name="Klingl A."/>
            <person name="Woyke T."/>
            <person name="Ryan C.M."/>
            <person name="Banfield J.F."/>
        </authorList>
    </citation>
    <scope>NUCLEOTIDE SEQUENCE [LARGE SCALE GENOMIC DNA]</scope>
</reference>
<feature type="transmembrane region" description="Helical" evidence="2">
    <location>
        <begin position="174"/>
        <end position="195"/>
    </location>
</feature>
<feature type="transmembrane region" description="Helical" evidence="2">
    <location>
        <begin position="129"/>
        <end position="149"/>
    </location>
</feature>
<protein>
    <submittedName>
        <fullName evidence="3">Uncharacterized protein</fullName>
    </submittedName>
</protein>
<organism evidence="3 4">
    <name type="scientific">Candidatus Portnoybacteria bacterium CG_4_8_14_3_um_filter_40_10</name>
    <dbReference type="NCBI Taxonomy" id="1974801"/>
    <lineage>
        <taxon>Bacteria</taxon>
        <taxon>Candidatus Portnoyibacteriota</taxon>
    </lineage>
</organism>